<evidence type="ECO:0000256" key="5">
    <source>
        <dbReference type="ARBA" id="ARBA00022679"/>
    </source>
</evidence>
<dbReference type="FunFam" id="3.30.300.30:FF:000010">
    <property type="entry name" value="Enterobactin synthetase component F"/>
    <property type="match status" value="1"/>
</dbReference>
<dbReference type="GO" id="GO:0005737">
    <property type="term" value="C:cytoplasm"/>
    <property type="evidence" value="ECO:0007669"/>
    <property type="project" value="TreeGrafter"/>
</dbReference>
<comment type="cofactor">
    <cofactor evidence="1">
        <name>pantetheine 4'-phosphate</name>
        <dbReference type="ChEBI" id="CHEBI:47942"/>
    </cofactor>
</comment>
<dbReference type="SUPFAM" id="SSF56801">
    <property type="entry name" value="Acetyl-CoA synthetase-like"/>
    <property type="match status" value="1"/>
</dbReference>
<dbReference type="Pfam" id="PF00550">
    <property type="entry name" value="PP-binding"/>
    <property type="match status" value="2"/>
</dbReference>
<dbReference type="InterPro" id="IPR016035">
    <property type="entry name" value="Acyl_Trfase/lysoPLipase"/>
</dbReference>
<dbReference type="InterPro" id="IPR014030">
    <property type="entry name" value="Ketoacyl_synth_N"/>
</dbReference>
<dbReference type="InterPro" id="IPR018201">
    <property type="entry name" value="Ketoacyl_synth_AS"/>
</dbReference>
<dbReference type="InterPro" id="IPR001227">
    <property type="entry name" value="Ac_transferase_dom_sf"/>
</dbReference>
<dbReference type="PROSITE" id="PS52004">
    <property type="entry name" value="KS3_2"/>
    <property type="match status" value="1"/>
</dbReference>
<feature type="domain" description="Ketosynthase family 3 (KS3)" evidence="13">
    <location>
        <begin position="8"/>
        <end position="435"/>
    </location>
</feature>
<dbReference type="SMART" id="SM00825">
    <property type="entry name" value="PKS_KS"/>
    <property type="match status" value="1"/>
</dbReference>
<dbReference type="InterPro" id="IPR016039">
    <property type="entry name" value="Thiolase-like"/>
</dbReference>
<dbReference type="SUPFAM" id="SSF52151">
    <property type="entry name" value="FabD/lysophospholipase-like"/>
    <property type="match status" value="1"/>
</dbReference>
<dbReference type="SUPFAM" id="SSF52777">
    <property type="entry name" value="CoA-dependent acyltransferases"/>
    <property type="match status" value="4"/>
</dbReference>
<evidence type="ECO:0000256" key="11">
    <source>
        <dbReference type="ARBA" id="ARBA00029443"/>
    </source>
</evidence>
<dbReference type="InterPro" id="IPR009081">
    <property type="entry name" value="PP-bd_ACP"/>
</dbReference>
<dbReference type="OrthoDB" id="9765680at2"/>
<dbReference type="Gene3D" id="3.30.559.30">
    <property type="entry name" value="Nonribosomal peptide synthetase, condensation domain"/>
    <property type="match status" value="2"/>
</dbReference>
<dbReference type="Gene3D" id="3.30.300.30">
    <property type="match status" value="1"/>
</dbReference>
<keyword evidence="8" id="KW-0443">Lipid metabolism</keyword>
<proteinExistence type="inferred from homology"/>
<evidence type="ECO:0000256" key="10">
    <source>
        <dbReference type="ARBA" id="ARBA00023268"/>
    </source>
</evidence>
<dbReference type="GO" id="GO:0017000">
    <property type="term" value="P:antibiotic biosynthetic process"/>
    <property type="evidence" value="ECO:0007669"/>
    <property type="project" value="UniProtKB-KW"/>
</dbReference>
<reference evidence="14 15" key="1">
    <citation type="submission" date="2018-11" db="EMBL/GenBank/DDBJ databases">
        <title>Phylogenetic determinants of toxin gene distribution in genomes of Brevibacillus laterosporus.</title>
        <authorList>
            <person name="Glare T.R."/>
            <person name="Durrant A."/>
            <person name="Berry C."/>
            <person name="Palma L."/>
            <person name="Ormskirk M."/>
            <person name="Cox M.O."/>
        </authorList>
    </citation>
    <scope>NUCLEOTIDE SEQUENCE [LARGE SCALE GENOMIC DNA]</scope>
    <source>
        <strain evidence="14 15">1821L</strain>
    </source>
</reference>
<protein>
    <submittedName>
        <fullName evidence="14">Amino acid adenylation domain-containing protein</fullName>
    </submittedName>
</protein>
<dbReference type="Gene3D" id="3.30.70.3290">
    <property type="match status" value="2"/>
</dbReference>
<dbReference type="PROSITE" id="PS00012">
    <property type="entry name" value="PHOSPHOPANTETHEINE"/>
    <property type="match status" value="2"/>
</dbReference>
<dbReference type="Gene3D" id="1.10.1200.10">
    <property type="entry name" value="ACP-like"/>
    <property type="match status" value="2"/>
</dbReference>
<dbReference type="SUPFAM" id="SSF47336">
    <property type="entry name" value="ACP-like"/>
    <property type="match status" value="2"/>
</dbReference>
<dbReference type="Gene3D" id="3.30.559.10">
    <property type="entry name" value="Chloramphenicol acetyltransferase-like domain"/>
    <property type="match status" value="2"/>
</dbReference>
<keyword evidence="6" id="KW-0677">Repeat</keyword>
<evidence type="ECO:0000256" key="9">
    <source>
        <dbReference type="ARBA" id="ARBA00023194"/>
    </source>
</evidence>
<organism evidence="14 15">
    <name type="scientific">Brevibacillus laterosporus</name>
    <name type="common">Bacillus laterosporus</name>
    <dbReference type="NCBI Taxonomy" id="1465"/>
    <lineage>
        <taxon>Bacteria</taxon>
        <taxon>Bacillati</taxon>
        <taxon>Bacillota</taxon>
        <taxon>Bacilli</taxon>
        <taxon>Bacillales</taxon>
        <taxon>Paenibacillaceae</taxon>
        <taxon>Brevibacillus</taxon>
    </lineage>
</organism>
<evidence type="ECO:0000256" key="8">
    <source>
        <dbReference type="ARBA" id="ARBA00023098"/>
    </source>
</evidence>
<evidence type="ECO:0000313" key="14">
    <source>
        <dbReference type="EMBL" id="QDX93984.1"/>
    </source>
</evidence>
<name>A0A518VAH1_BRELA</name>
<dbReference type="Gene3D" id="3.40.47.10">
    <property type="match status" value="1"/>
</dbReference>
<accession>A0A518VAH1</accession>
<keyword evidence="4" id="KW-0597">Phosphoprotein</keyword>
<dbReference type="InterPro" id="IPR014031">
    <property type="entry name" value="Ketoacyl_synth_C"/>
</dbReference>
<dbReference type="PROSITE" id="PS00455">
    <property type="entry name" value="AMP_BINDING"/>
    <property type="match status" value="1"/>
</dbReference>
<dbReference type="InterPro" id="IPR001242">
    <property type="entry name" value="Condensation_dom"/>
</dbReference>
<dbReference type="FunFam" id="3.30.559.10:FF:000012">
    <property type="entry name" value="Non-ribosomal peptide synthetase"/>
    <property type="match status" value="1"/>
</dbReference>
<dbReference type="InterPro" id="IPR025110">
    <property type="entry name" value="AMP-bd_C"/>
</dbReference>
<evidence type="ECO:0000259" key="12">
    <source>
        <dbReference type="PROSITE" id="PS50075"/>
    </source>
</evidence>
<dbReference type="FunFam" id="3.40.50.980:FF:000001">
    <property type="entry name" value="Non-ribosomal peptide synthetase"/>
    <property type="match status" value="1"/>
</dbReference>
<dbReference type="GO" id="GO:0006633">
    <property type="term" value="P:fatty acid biosynthetic process"/>
    <property type="evidence" value="ECO:0007669"/>
    <property type="project" value="InterPro"/>
</dbReference>
<dbReference type="NCBIfam" id="TIGR01733">
    <property type="entry name" value="AA-adenyl-dom"/>
    <property type="match status" value="1"/>
</dbReference>
<dbReference type="Pfam" id="PF02801">
    <property type="entry name" value="Ketoacyl-synt_C"/>
    <property type="match status" value="1"/>
</dbReference>
<dbReference type="Gene3D" id="3.40.366.10">
    <property type="entry name" value="Malonyl-Coenzyme A Acyl Carrier Protein, domain 2"/>
    <property type="match status" value="2"/>
</dbReference>
<dbReference type="PANTHER" id="PTHR45527:SF1">
    <property type="entry name" value="FATTY ACID SYNTHASE"/>
    <property type="match status" value="1"/>
</dbReference>
<dbReference type="GO" id="GO:0043041">
    <property type="term" value="P:amino acid activation for nonribosomal peptide biosynthetic process"/>
    <property type="evidence" value="ECO:0007669"/>
    <property type="project" value="TreeGrafter"/>
</dbReference>
<dbReference type="PANTHER" id="PTHR45527">
    <property type="entry name" value="NONRIBOSOMAL PEPTIDE SYNTHETASE"/>
    <property type="match status" value="1"/>
</dbReference>
<evidence type="ECO:0000256" key="2">
    <source>
        <dbReference type="ARBA" id="ARBA00006432"/>
    </source>
</evidence>
<dbReference type="GO" id="GO:0031177">
    <property type="term" value="F:phosphopantetheine binding"/>
    <property type="evidence" value="ECO:0007669"/>
    <property type="project" value="InterPro"/>
</dbReference>
<dbReference type="FunFam" id="3.40.47.10:FF:000042">
    <property type="entry name" value="Polyketide synthase Pks13"/>
    <property type="match status" value="1"/>
</dbReference>
<dbReference type="InterPro" id="IPR020841">
    <property type="entry name" value="PKS_Beta-ketoAc_synthase_dom"/>
</dbReference>
<keyword evidence="3" id="KW-0596">Phosphopantetheine</keyword>
<keyword evidence="15" id="KW-1185">Reference proteome</keyword>
<dbReference type="InterPro" id="IPR045851">
    <property type="entry name" value="AMP-bd_C_sf"/>
</dbReference>
<feature type="domain" description="Carrier" evidence="12">
    <location>
        <begin position="1847"/>
        <end position="1921"/>
    </location>
</feature>
<sequence>MIDKDLLETGIAIIGMSSRFPGAKNIEEFWTNLAEGVESITFYSEEEMLESGIDLELVKKNPNYVRANGYLSNSEYFDASFFGFSQREAEITDPQQRLFLECAWEAMEHAGYVGEKYEGRIGVYAGTGASTYLISNLLSTGHQMTLDEYSLFVGNDKDFLAPRVSYKLSLRGPSVGVQTACSTSLVAVHLACQSLLSGECDMALAGGSAVSFPQKQGHLYQEGMIFSPDGHCRAFDSQAKGTVGGNGVGTVLLKRLEDALADRDTIHAVIRGSAVNNDGGLRLGFTAPSALGQADVIAEAINMANITADTITYVETHGTGTPIGDPVEIEGLTQAFRQSTEKMGYCAIGSVKANIGHLDTAAGVTGLIKTTLALKHKKLPPLLHFTEANPKIDFANSPFYPNTELTEWESKRTPRRAGISSFGIGATNAHVIVEEAPYIPAQSSERPYHLLVLSAQTDTALEAATIQAVHHFEKYPDVNISDVAYTLQVGRKEFDHRGIVVCRSMEDAILALTDQASERVYKNDGTVAKRPVAFLFTGESEVLRQMAREMYSIEPIFSSHLDLVAEKLQSTTGINMHSYLLTEGEAEQDTLAAELTKLVVPYAVAHLWLSWGVQPDMAIGEGIGEYVARYFTNELSLDEFLAHALAYVKEGERVRSNLFQDQVRILEEKETYVLVVIGTEQKEKSPFSAMHSLLSSLGRLWLEGVEVNWGSLYEGEERFRIPLPTYPFERKRYFIDRPKTNAQSALSELAQAQAETAITSQAVTAEEIDPAHSPTVLSKQIEQKVASCWKEVLGVQQVSAEDSFYEMGGDSLLITQLISRLERVLPIKMDMQVFFEADLFSEFVGLVEKNLIKQLETDENAHTPLIQRSDAVTQGEYPLSFSQQRLWFLHQMNPENTAYNLPYAFSITGRLDVRALERSIEEIMKRHEILRTTFAFRDDQPVQRVAPAQLYSIPVLSLEEKAEETDRETVMKEVMKGFNQPFHLQTDQLFRCQLLRFTETEHVLLINYHHIITDGWSHSIFNQELTTFYQAFAARERVELPPLSIQYGDFAKWQHQRHQEGSLEAQVDYWKQKLEGVSGQLALPTDYPRTSEPTLHGKQVPFSLSHQVTKQLQELSRKEGATLFMTLMAAFKVLLYRYSGDRDSCVGTTVANRNNREIEELIGFFVNNLVIRNHIEENLSFRQLIQEVRTTCLEAYAHQDLPFNHLISELNLERSLSHNPMFQVMFVLQNTPASDLELPGLTFSPLLFETDALQSDLTLEMVLTEDRLTGNVAFNTGLFTEETIYRMMGHFKMLLEGIITNPDESIETLPLLTELEKEQLLLTWNQTSRIYPIGKGIHHLFEEKVAQYPDHNAIMWGEMSSSITFDELNRQANQLAHHLIALGVGLEVPVGICVERSPWYIIGMLAVLKAGGTYVPIDPAIPTERIHYQVKDSGVLVMLTTESLMNNLPIPQGGLVVLDREWEQIEQLCGENPEVKMDDHVSAYIIYTSGSTGRPKGVRIQHKSVANLIHWFIESHELTNLDRSTFTFGLGFDGVTLEVWPSLIAGACMFIPDEETRLSPEKMQTWLIEKKITFASAPTPMAELLMDLDWPAEIVLRMICMGGDKLRAYPKKALPFLISNNYGPTESTCVVTYSISNTRQVVSEKVNIGRPVPNTLIYILDRHMQPVPVGVAGEIHIGGIGLTSGYVGQPNLADEKFIENPFPSSATFPSSHLYKTGDLARYLPDGRIEYLERMDQQMKIRGYRIELGEIEAVLTEHTAVREAVVIVHEDEAGEKRLVAYVVFDKREEKATMMLELRSYLQAKLPRYMVPAHFLEIEHIPLTANGKFDRKALPSVPAVVEMLDEIIPPRNEVERILSTIWSNILQCESVGVNQNYFEIGGDSIKTIMIISQMKRQGYLCTPDQFFKNQTIAELAEGVQLVVQNEEAAQDDTEKDYDYPLVKLNRSDFDHLVGTDEEIVDAYPLTALQKFMLARHLEKIESGKFFVNMVFVMNDDMDENKMKEAWQEVGKLYPVTRTCILYEGLPHPVQAVRKSAQIPVEFVDWRHMTKEQQEEALRKTQQKIILANDVTYLSRPSTYKILFFRISERRYQIIMSASYLLMDGWTHFIVLIDLLQRYYALRQGNQLETGSRRSYHDYIDWLQRLDHIEAENYWQEELKGYTAPIALIESVPDNTVDHTRVGFGKQDLFIEKSCQQKLQALAAKHHLTTNILMQGAWALLQSYYTGYTTIVYGMMSSGRQSAFEGAETVAGPCINTLPLRIEIKKDMGLIPWLGTIRDKQEKLTQFDYISLETIRKLIDFPADQPLFSNYMIFQNLGSYFSINVPELFNRPDFDFENQYEKALAIYDESTPLRLDTGVGVDHLFIHATYFKQFFRDEAITQMMRDYQSMIELFIEHPDATVEELLHKHNNSGRTPVK</sequence>
<dbReference type="Pfam" id="PF00501">
    <property type="entry name" value="AMP-binding"/>
    <property type="match status" value="1"/>
</dbReference>
<keyword evidence="7" id="KW-0276">Fatty acid metabolism</keyword>
<dbReference type="Pfam" id="PF13193">
    <property type="entry name" value="AMP-binding_C"/>
    <property type="match status" value="1"/>
</dbReference>
<dbReference type="CDD" id="cd00833">
    <property type="entry name" value="PKS"/>
    <property type="match status" value="1"/>
</dbReference>
<dbReference type="CDD" id="cd19531">
    <property type="entry name" value="LCL_NRPS-like"/>
    <property type="match status" value="1"/>
</dbReference>
<dbReference type="PROSITE" id="PS00606">
    <property type="entry name" value="KS3_1"/>
    <property type="match status" value="1"/>
</dbReference>
<dbReference type="InterPro" id="IPR000873">
    <property type="entry name" value="AMP-dep_synth/lig_dom"/>
</dbReference>
<feature type="domain" description="Carrier" evidence="12">
    <location>
        <begin position="776"/>
        <end position="851"/>
    </location>
</feature>
<dbReference type="InterPro" id="IPR020845">
    <property type="entry name" value="AMP-binding_CS"/>
</dbReference>
<dbReference type="SMART" id="SM00823">
    <property type="entry name" value="PKS_PP"/>
    <property type="match status" value="1"/>
</dbReference>
<dbReference type="InterPro" id="IPR020806">
    <property type="entry name" value="PKS_PP-bd"/>
</dbReference>
<evidence type="ECO:0000256" key="1">
    <source>
        <dbReference type="ARBA" id="ARBA00001957"/>
    </source>
</evidence>
<dbReference type="Pfam" id="PF00668">
    <property type="entry name" value="Condensation"/>
    <property type="match status" value="2"/>
</dbReference>
<dbReference type="InterPro" id="IPR023213">
    <property type="entry name" value="CAT-like_dom_sf"/>
</dbReference>
<evidence type="ECO:0000256" key="4">
    <source>
        <dbReference type="ARBA" id="ARBA00022553"/>
    </source>
</evidence>
<comment type="similarity">
    <text evidence="2">Belongs to the ATP-dependent AMP-binding enzyme family.</text>
</comment>
<dbReference type="CDD" id="cd05930">
    <property type="entry name" value="A_NRPS"/>
    <property type="match status" value="1"/>
</dbReference>
<dbReference type="InterPro" id="IPR010071">
    <property type="entry name" value="AA_adenyl_dom"/>
</dbReference>
<evidence type="ECO:0000256" key="7">
    <source>
        <dbReference type="ARBA" id="ARBA00022832"/>
    </source>
</evidence>
<dbReference type="Pfam" id="PF00698">
    <property type="entry name" value="Acyl_transf_1"/>
    <property type="match status" value="1"/>
</dbReference>
<dbReference type="GO" id="GO:0044550">
    <property type="term" value="P:secondary metabolite biosynthetic process"/>
    <property type="evidence" value="ECO:0007669"/>
    <property type="project" value="TreeGrafter"/>
</dbReference>
<keyword evidence="5" id="KW-0808">Transferase</keyword>
<evidence type="ECO:0000256" key="3">
    <source>
        <dbReference type="ARBA" id="ARBA00022450"/>
    </source>
</evidence>
<dbReference type="Gene3D" id="2.30.38.10">
    <property type="entry name" value="Luciferase, Domain 3"/>
    <property type="match status" value="1"/>
</dbReference>
<keyword evidence="10" id="KW-0511">Multifunctional enzyme</keyword>
<dbReference type="InterPro" id="IPR036736">
    <property type="entry name" value="ACP-like_sf"/>
</dbReference>
<dbReference type="Pfam" id="PF00109">
    <property type="entry name" value="ketoacyl-synt"/>
    <property type="match status" value="1"/>
</dbReference>
<dbReference type="SUPFAM" id="SSF53901">
    <property type="entry name" value="Thiolase-like"/>
    <property type="match status" value="1"/>
</dbReference>
<keyword evidence="9" id="KW-0045">Antibiotic biosynthesis</keyword>
<dbReference type="Pfam" id="PF22621">
    <property type="entry name" value="CurL-like_PKS_C"/>
    <property type="match status" value="1"/>
</dbReference>
<gene>
    <name evidence="14" type="ORF">EEL30_17810</name>
</gene>
<evidence type="ECO:0000313" key="15">
    <source>
        <dbReference type="Proteomes" id="UP000319432"/>
    </source>
</evidence>
<dbReference type="EMBL" id="CP033464">
    <property type="protein sequence ID" value="QDX93984.1"/>
    <property type="molecule type" value="Genomic_DNA"/>
</dbReference>
<dbReference type="GO" id="GO:0004315">
    <property type="term" value="F:3-oxoacyl-[acyl-carrier-protein] synthase activity"/>
    <property type="evidence" value="ECO:0007669"/>
    <property type="project" value="InterPro"/>
</dbReference>
<evidence type="ECO:0000259" key="13">
    <source>
        <dbReference type="PROSITE" id="PS52004"/>
    </source>
</evidence>
<dbReference type="Gene3D" id="3.40.50.980">
    <property type="match status" value="2"/>
</dbReference>
<evidence type="ECO:0000256" key="6">
    <source>
        <dbReference type="ARBA" id="ARBA00022737"/>
    </source>
</evidence>
<dbReference type="InterPro" id="IPR014043">
    <property type="entry name" value="Acyl_transferase_dom"/>
</dbReference>
<dbReference type="Proteomes" id="UP000319432">
    <property type="component" value="Chromosome"/>
</dbReference>
<dbReference type="InterPro" id="IPR006162">
    <property type="entry name" value="Ppantetheine_attach_site"/>
</dbReference>
<dbReference type="PROSITE" id="PS50075">
    <property type="entry name" value="CARRIER"/>
    <property type="match status" value="2"/>
</dbReference>
<comment type="similarity">
    <text evidence="11">In the C-terminal section; belongs to the NRP synthetase family.</text>
</comment>